<dbReference type="SUPFAM" id="SSF55174">
    <property type="entry name" value="Alpha-L RNA-binding motif"/>
    <property type="match status" value="1"/>
</dbReference>
<dbReference type="RefSeq" id="WP_182940419.1">
    <property type="nucleotide sequence ID" value="NZ_JABEQH010000001.1"/>
</dbReference>
<comment type="caution">
    <text evidence="3">The sequence shown here is derived from an EMBL/GenBank/DDBJ whole genome shotgun (WGS) entry which is preliminary data.</text>
</comment>
<dbReference type="PROSITE" id="PS50889">
    <property type="entry name" value="S4"/>
    <property type="match status" value="1"/>
</dbReference>
<dbReference type="EMBL" id="JABEQH010000001">
    <property type="protein sequence ID" value="MBB2174572.1"/>
    <property type="molecule type" value="Genomic_DNA"/>
</dbReference>
<accession>A0A7W4J505</accession>
<dbReference type="CDD" id="cd00165">
    <property type="entry name" value="S4"/>
    <property type="match status" value="1"/>
</dbReference>
<evidence type="ECO:0000313" key="3">
    <source>
        <dbReference type="EMBL" id="MBB2174572.1"/>
    </source>
</evidence>
<reference evidence="3 4" key="1">
    <citation type="submission" date="2020-04" db="EMBL/GenBank/DDBJ databases">
        <title>Description of novel Gluconacetobacter.</title>
        <authorList>
            <person name="Sombolestani A."/>
        </authorList>
    </citation>
    <scope>NUCLEOTIDE SEQUENCE [LARGE SCALE GENOMIC DNA]</scope>
    <source>
        <strain evidence="3 4">LMG 21312</strain>
    </source>
</reference>
<name>A0A7W4J505_9PROT</name>
<keyword evidence="1" id="KW-0694">RNA-binding</keyword>
<keyword evidence="4" id="KW-1185">Reference proteome</keyword>
<gene>
    <name evidence="3" type="ORF">HLH21_01370</name>
</gene>
<feature type="domain" description="RNA-binding S4" evidence="2">
    <location>
        <begin position="15"/>
        <end position="83"/>
    </location>
</feature>
<dbReference type="AlphaFoldDB" id="A0A7W4J505"/>
<dbReference type="Gene3D" id="3.10.290.10">
    <property type="entry name" value="RNA-binding S4 domain"/>
    <property type="match status" value="1"/>
</dbReference>
<dbReference type="GO" id="GO:0003723">
    <property type="term" value="F:RNA binding"/>
    <property type="evidence" value="ECO:0007669"/>
    <property type="project" value="UniProtKB-KW"/>
</dbReference>
<protein>
    <submittedName>
        <fullName evidence="3">RNA-binding protein</fullName>
    </submittedName>
</protein>
<proteinExistence type="predicted"/>
<dbReference type="InterPro" id="IPR002942">
    <property type="entry name" value="S4_RNA-bd"/>
</dbReference>
<dbReference type="InterPro" id="IPR036986">
    <property type="entry name" value="S4_RNA-bd_sf"/>
</dbReference>
<evidence type="ECO:0000256" key="1">
    <source>
        <dbReference type="PROSITE-ProRule" id="PRU00182"/>
    </source>
</evidence>
<evidence type="ECO:0000313" key="4">
    <source>
        <dbReference type="Proteomes" id="UP000561066"/>
    </source>
</evidence>
<organism evidence="3 4">
    <name type="scientific">Gluconacetobacter johannae</name>
    <dbReference type="NCBI Taxonomy" id="112140"/>
    <lineage>
        <taxon>Bacteria</taxon>
        <taxon>Pseudomonadati</taxon>
        <taxon>Pseudomonadota</taxon>
        <taxon>Alphaproteobacteria</taxon>
        <taxon>Acetobacterales</taxon>
        <taxon>Acetobacteraceae</taxon>
        <taxon>Gluconacetobacter</taxon>
    </lineage>
</organism>
<dbReference type="SMART" id="SM00363">
    <property type="entry name" value="S4"/>
    <property type="match status" value="1"/>
</dbReference>
<evidence type="ECO:0000259" key="2">
    <source>
        <dbReference type="SMART" id="SM00363"/>
    </source>
</evidence>
<dbReference type="Pfam" id="PF01479">
    <property type="entry name" value="S4"/>
    <property type="match status" value="1"/>
</dbReference>
<dbReference type="Proteomes" id="UP000561066">
    <property type="component" value="Unassembled WGS sequence"/>
</dbReference>
<sequence length="109" mass="11842">MRREAHGDAAPQEAQRLDLWLWCARFARSRPDCARIAQAGAVRINRQRTEKAHALVRPGDILTLPAPGGQGVMVLRIVALASRRGPATAARLLYDIFPEQASSPSFAAG</sequence>